<protein>
    <submittedName>
        <fullName evidence="1">Mismatch repair protein msh3</fullName>
    </submittedName>
</protein>
<dbReference type="Proteomes" id="UP000827872">
    <property type="component" value="Linkage Group LG07"/>
</dbReference>
<proteinExistence type="predicted"/>
<gene>
    <name evidence="1" type="primary">MSH3_1</name>
    <name evidence="1" type="ORF">K3G42_015076</name>
</gene>
<reference evidence="1" key="1">
    <citation type="submission" date="2021-08" db="EMBL/GenBank/DDBJ databases">
        <title>The first chromosome-level gecko genome reveals the dynamic sex chromosomes of Neotropical dwarf geckos (Sphaerodactylidae: Sphaerodactylus).</title>
        <authorList>
            <person name="Pinto B.J."/>
            <person name="Keating S.E."/>
            <person name="Gamble T."/>
        </authorList>
    </citation>
    <scope>NUCLEOTIDE SEQUENCE</scope>
    <source>
        <strain evidence="1">TG3544</strain>
    </source>
</reference>
<organism evidence="1 2">
    <name type="scientific">Sphaerodactylus townsendi</name>
    <dbReference type="NCBI Taxonomy" id="933632"/>
    <lineage>
        <taxon>Eukaryota</taxon>
        <taxon>Metazoa</taxon>
        <taxon>Chordata</taxon>
        <taxon>Craniata</taxon>
        <taxon>Vertebrata</taxon>
        <taxon>Euteleostomi</taxon>
        <taxon>Lepidosauria</taxon>
        <taxon>Squamata</taxon>
        <taxon>Bifurcata</taxon>
        <taxon>Gekkota</taxon>
        <taxon>Sphaerodactylidae</taxon>
        <taxon>Sphaerodactylus</taxon>
    </lineage>
</organism>
<evidence type="ECO:0000313" key="2">
    <source>
        <dbReference type="Proteomes" id="UP000827872"/>
    </source>
</evidence>
<dbReference type="EMBL" id="CM037620">
    <property type="protein sequence ID" value="KAH7994766.1"/>
    <property type="molecule type" value="Genomic_DNA"/>
</dbReference>
<name>A0ACB8EQK9_9SAUR</name>
<comment type="caution">
    <text evidence="1">The sequence shown here is derived from an EMBL/GenBank/DDBJ whole genome shotgun (WGS) entry which is preliminary data.</text>
</comment>
<keyword evidence="2" id="KW-1185">Reference proteome</keyword>
<sequence>MWSLHDDRIRIEKMENKHFEYSSAFQLITDFYGCQEHDNTGSQTLSFILNLDKSILCCLAAVITYLKEFNLEKILYNLNNFKKLSSEAEFMTLNATTLKNLEILHNQTDRKTKGSLFWVLDHTKTLFGRRKLKKWVTQPLLKSSVYSAASSPGFP</sequence>
<evidence type="ECO:0000313" key="1">
    <source>
        <dbReference type="EMBL" id="KAH7994766.1"/>
    </source>
</evidence>
<accession>A0ACB8EQK9</accession>